<protein>
    <recommendedName>
        <fullName evidence="1">N-acetyltransferase domain-containing protein</fullName>
    </recommendedName>
</protein>
<dbReference type="SUPFAM" id="SSF55729">
    <property type="entry name" value="Acyl-CoA N-acyltransferases (Nat)"/>
    <property type="match status" value="1"/>
</dbReference>
<reference evidence="2 3" key="1">
    <citation type="submission" date="2014-07" db="EMBL/GenBank/DDBJ databases">
        <authorList>
            <person name="Urmite Genomes Urmite Genomes"/>
        </authorList>
    </citation>
    <scope>NUCLEOTIDE SEQUENCE [LARGE SCALE GENOMIC DNA]</scope>
    <source>
        <strain evidence="2 3">13MG44_air</strain>
    </source>
</reference>
<accession>A0A078M8G2</accession>
<dbReference type="RefSeq" id="WP_052108978.1">
    <property type="nucleotide sequence ID" value="NZ_CCSE01000001.1"/>
</dbReference>
<sequence>MVIISNEKNMSRDDVVELYTSGDEELYTDYDELYQSILGSDYCITVRDENRLVGIIRSNGDGNMNQYIAEIVMHAGYPTHGIGSKLLDTYLNETADVSKIYILSHTHYRTSFAKTWLQYKGFKLLAETESIILYLLDREIKY</sequence>
<dbReference type="Pfam" id="PF13673">
    <property type="entry name" value="Acetyltransf_10"/>
    <property type="match status" value="1"/>
</dbReference>
<evidence type="ECO:0000313" key="2">
    <source>
        <dbReference type="EMBL" id="CEA03678.1"/>
    </source>
</evidence>
<proteinExistence type="predicted"/>
<organism evidence="2 3">
    <name type="scientific">Jeotgalicoccus saudimassiliensis</name>
    <dbReference type="NCBI Taxonomy" id="1461582"/>
    <lineage>
        <taxon>Bacteria</taxon>
        <taxon>Bacillati</taxon>
        <taxon>Bacillota</taxon>
        <taxon>Bacilli</taxon>
        <taxon>Bacillales</taxon>
        <taxon>Staphylococcaceae</taxon>
        <taxon>Jeotgalicoccus</taxon>
    </lineage>
</organism>
<dbReference type="STRING" id="1461582.BN1048_02172"/>
<dbReference type="PROSITE" id="PS51186">
    <property type="entry name" value="GNAT"/>
    <property type="match status" value="1"/>
</dbReference>
<evidence type="ECO:0000313" key="3">
    <source>
        <dbReference type="Proteomes" id="UP000044136"/>
    </source>
</evidence>
<dbReference type="EMBL" id="CCSE01000001">
    <property type="protein sequence ID" value="CEA03678.1"/>
    <property type="molecule type" value="Genomic_DNA"/>
</dbReference>
<keyword evidence="3" id="KW-1185">Reference proteome</keyword>
<gene>
    <name evidence="2" type="ORF">BN1048_02172</name>
</gene>
<feature type="domain" description="N-acetyltransferase" evidence="1">
    <location>
        <begin position="2"/>
        <end position="141"/>
    </location>
</feature>
<evidence type="ECO:0000259" key="1">
    <source>
        <dbReference type="PROSITE" id="PS51186"/>
    </source>
</evidence>
<dbReference type="InterPro" id="IPR000182">
    <property type="entry name" value="GNAT_dom"/>
</dbReference>
<dbReference type="eggNOG" id="COG0454">
    <property type="taxonomic scope" value="Bacteria"/>
</dbReference>
<name>A0A078M8G2_9STAP</name>
<dbReference type="Gene3D" id="3.40.630.30">
    <property type="match status" value="1"/>
</dbReference>
<dbReference type="GO" id="GO:0016747">
    <property type="term" value="F:acyltransferase activity, transferring groups other than amino-acyl groups"/>
    <property type="evidence" value="ECO:0007669"/>
    <property type="project" value="InterPro"/>
</dbReference>
<dbReference type="HOGENOM" id="CLU_1813210_0_0_9"/>
<dbReference type="InterPro" id="IPR016181">
    <property type="entry name" value="Acyl_CoA_acyltransferase"/>
</dbReference>
<dbReference type="AlphaFoldDB" id="A0A078M8G2"/>
<dbReference type="OrthoDB" id="9775804at2"/>
<dbReference type="Proteomes" id="UP000044136">
    <property type="component" value="Unassembled WGS sequence"/>
</dbReference>